<dbReference type="PIRSF" id="PIRSF000429">
    <property type="entry name" value="Ac-CoA_Ac_transf"/>
    <property type="match status" value="1"/>
</dbReference>
<dbReference type="Gene3D" id="3.40.47.10">
    <property type="match status" value="1"/>
</dbReference>
<evidence type="ECO:0000313" key="16">
    <source>
        <dbReference type="EMBL" id="KAK9813289.1"/>
    </source>
</evidence>
<evidence type="ECO:0000256" key="12">
    <source>
        <dbReference type="PIRSR" id="PIRSR000429-1"/>
    </source>
</evidence>
<dbReference type="EMBL" id="JALJOR010000008">
    <property type="protein sequence ID" value="KAK9813289.1"/>
    <property type="molecule type" value="Genomic_DNA"/>
</dbReference>
<dbReference type="CDD" id="cd00751">
    <property type="entry name" value="thiolase"/>
    <property type="match status" value="1"/>
</dbReference>
<dbReference type="PROSITE" id="PS00099">
    <property type="entry name" value="THIOLASE_3"/>
    <property type="match status" value="1"/>
</dbReference>
<feature type="active site" description="Acyl-thioester intermediate" evidence="12">
    <location>
        <position position="110"/>
    </location>
</feature>
<evidence type="ECO:0000256" key="3">
    <source>
        <dbReference type="ARBA" id="ARBA00011881"/>
    </source>
</evidence>
<dbReference type="PROSITE" id="PS00098">
    <property type="entry name" value="THIOLASE_1"/>
    <property type="match status" value="1"/>
</dbReference>
<dbReference type="GO" id="GO:0046872">
    <property type="term" value="F:metal ion binding"/>
    <property type="evidence" value="ECO:0007669"/>
    <property type="project" value="UniProtKB-KW"/>
</dbReference>
<evidence type="ECO:0000256" key="4">
    <source>
        <dbReference type="ARBA" id="ARBA00012705"/>
    </source>
</evidence>
<dbReference type="InterPro" id="IPR020615">
    <property type="entry name" value="Thiolase_acyl_enz_int_AS"/>
</dbReference>
<proteinExistence type="inferred from homology"/>
<evidence type="ECO:0000256" key="11">
    <source>
        <dbReference type="ARBA" id="ARBA00052235"/>
    </source>
</evidence>
<evidence type="ECO:0000259" key="15">
    <source>
        <dbReference type="Pfam" id="PF02803"/>
    </source>
</evidence>
<evidence type="ECO:0000256" key="7">
    <source>
        <dbReference type="ARBA" id="ARBA00022946"/>
    </source>
</evidence>
<name>A0AAW1PYT2_9CHLO</name>
<feature type="domain" description="Thiolase N-terminal" evidence="14">
    <location>
        <begin position="26"/>
        <end position="285"/>
    </location>
</feature>
<protein>
    <recommendedName>
        <fullName evidence="4">acetyl-CoA C-acetyltransferase</fullName>
        <ecNumber evidence="4">2.3.1.9</ecNumber>
    </recommendedName>
</protein>
<keyword evidence="9" id="KW-0496">Mitochondrion</keyword>
<keyword evidence="6" id="KW-0479">Metal-binding</keyword>
<dbReference type="NCBIfam" id="TIGR01930">
    <property type="entry name" value="AcCoA-C-Actrans"/>
    <property type="match status" value="1"/>
</dbReference>
<comment type="similarity">
    <text evidence="2 13">Belongs to the thiolase-like superfamily. Thiolase family.</text>
</comment>
<dbReference type="AlphaFoldDB" id="A0AAW1PYT2"/>
<dbReference type="InterPro" id="IPR020617">
    <property type="entry name" value="Thiolase_C"/>
</dbReference>
<dbReference type="FunFam" id="3.40.47.10:FF:000007">
    <property type="entry name" value="acetyl-CoA acetyltransferase, mitochondrial"/>
    <property type="match status" value="1"/>
</dbReference>
<feature type="active site" description="Proton acceptor" evidence="12">
    <location>
        <position position="372"/>
    </location>
</feature>
<evidence type="ECO:0000256" key="1">
    <source>
        <dbReference type="ARBA" id="ARBA00004173"/>
    </source>
</evidence>
<dbReference type="Pfam" id="PF02803">
    <property type="entry name" value="Thiolase_C"/>
    <property type="match status" value="1"/>
</dbReference>
<accession>A0AAW1PYT2</accession>
<comment type="catalytic activity">
    <reaction evidence="11">
        <text>2 acetyl-CoA = acetoacetyl-CoA + CoA</text>
        <dbReference type="Rhea" id="RHEA:21036"/>
        <dbReference type="ChEBI" id="CHEBI:57286"/>
        <dbReference type="ChEBI" id="CHEBI:57287"/>
        <dbReference type="ChEBI" id="CHEBI:57288"/>
        <dbReference type="EC" id="2.3.1.9"/>
    </reaction>
    <physiologicalReaction direction="left-to-right" evidence="11">
        <dbReference type="Rhea" id="RHEA:21037"/>
    </physiologicalReaction>
</comment>
<dbReference type="PROSITE" id="PS00737">
    <property type="entry name" value="THIOLASE_2"/>
    <property type="match status" value="1"/>
</dbReference>
<dbReference type="GO" id="GO:0005739">
    <property type="term" value="C:mitochondrion"/>
    <property type="evidence" value="ECO:0007669"/>
    <property type="project" value="UniProtKB-SubCell"/>
</dbReference>
<comment type="subcellular location">
    <subcellularLocation>
        <location evidence="1">Mitochondrion</location>
    </subcellularLocation>
</comment>
<dbReference type="GO" id="GO:0006635">
    <property type="term" value="P:fatty acid beta-oxidation"/>
    <property type="evidence" value="ECO:0007669"/>
    <property type="project" value="TreeGrafter"/>
</dbReference>
<sequence length="440" mass="45666">MGCRQQVKGQYDSSALATTGARARDVCIVSAVRTPFGSLQGSLASLSATQLGALAIKGALERIKLDPEHVQEVFMGNVVSAGLGQAPARQAALGAGLPLSVACTTINKVCSSGLKAVMLGALSIQAGVNDVVIAGGMESMSNIPYYIPQARGGLRMGHKLLVDGMIKDGLWDAYHDMHMGECAEQCAIEYGFSRAQQDDHAIESVHRATKAALAGITSQEVVPVEVPGRKGEPPTLVTADEALAKMDPERLRILKPAFAKEHGTVTAGNASPITDGAAALILMSNEKASMLGLPVLGHLRGMGDAAQDPRRFATSPALAIPKALAHAGLQQDQVDFYEINEAFSVVDLANQQLLGLDSTRVNAHGGAVALGHPVGASGAAILVRLLNVLDHNKGRIGVAAICNGGGGASAVVVQRTHATVQETRLELDDEGPCTTSTSRM</sequence>
<dbReference type="InterPro" id="IPR020610">
    <property type="entry name" value="Thiolase_AS"/>
</dbReference>
<gene>
    <name evidence="16" type="ORF">WJX72_011932</name>
</gene>
<keyword evidence="5 13" id="KW-0808">Transferase</keyword>
<evidence type="ECO:0000256" key="2">
    <source>
        <dbReference type="ARBA" id="ARBA00010982"/>
    </source>
</evidence>
<evidence type="ECO:0000256" key="9">
    <source>
        <dbReference type="ARBA" id="ARBA00023128"/>
    </source>
</evidence>
<keyword evidence="7" id="KW-0809">Transit peptide</keyword>
<dbReference type="PANTHER" id="PTHR18919:SF156">
    <property type="entry name" value="ACETYL-COA ACETYLTRANSFERASE, MITOCHONDRIAL"/>
    <property type="match status" value="1"/>
</dbReference>
<feature type="active site" description="Proton acceptor" evidence="12">
    <location>
        <position position="402"/>
    </location>
</feature>
<dbReference type="InterPro" id="IPR016039">
    <property type="entry name" value="Thiolase-like"/>
</dbReference>
<keyword evidence="8" id="KW-0630">Potassium</keyword>
<evidence type="ECO:0000313" key="17">
    <source>
        <dbReference type="Proteomes" id="UP001489004"/>
    </source>
</evidence>
<reference evidence="16 17" key="1">
    <citation type="journal article" date="2024" name="Nat. Commun.">
        <title>Phylogenomics reveals the evolutionary origins of lichenization in chlorophyte algae.</title>
        <authorList>
            <person name="Puginier C."/>
            <person name="Libourel C."/>
            <person name="Otte J."/>
            <person name="Skaloud P."/>
            <person name="Haon M."/>
            <person name="Grisel S."/>
            <person name="Petersen M."/>
            <person name="Berrin J.G."/>
            <person name="Delaux P.M."/>
            <person name="Dal Grande F."/>
            <person name="Keller J."/>
        </authorList>
    </citation>
    <scope>NUCLEOTIDE SEQUENCE [LARGE SCALE GENOMIC DNA]</scope>
    <source>
        <strain evidence="16 17">SAG 2043</strain>
    </source>
</reference>
<dbReference type="InterPro" id="IPR020613">
    <property type="entry name" value="Thiolase_CS"/>
</dbReference>
<comment type="caution">
    <text evidence="16">The sequence shown here is derived from an EMBL/GenBank/DDBJ whole genome shotgun (WGS) entry which is preliminary data.</text>
</comment>
<evidence type="ECO:0000256" key="8">
    <source>
        <dbReference type="ARBA" id="ARBA00022958"/>
    </source>
</evidence>
<evidence type="ECO:0000256" key="13">
    <source>
        <dbReference type="RuleBase" id="RU003557"/>
    </source>
</evidence>
<dbReference type="InterPro" id="IPR002155">
    <property type="entry name" value="Thiolase"/>
</dbReference>
<evidence type="ECO:0000259" key="14">
    <source>
        <dbReference type="Pfam" id="PF00108"/>
    </source>
</evidence>
<organism evidence="16 17">
    <name type="scientific">[Myrmecia] bisecta</name>
    <dbReference type="NCBI Taxonomy" id="41462"/>
    <lineage>
        <taxon>Eukaryota</taxon>
        <taxon>Viridiplantae</taxon>
        <taxon>Chlorophyta</taxon>
        <taxon>core chlorophytes</taxon>
        <taxon>Trebouxiophyceae</taxon>
        <taxon>Trebouxiales</taxon>
        <taxon>Trebouxiaceae</taxon>
        <taxon>Myrmecia</taxon>
    </lineage>
</organism>
<feature type="domain" description="Thiolase C-terminal" evidence="15">
    <location>
        <begin position="294"/>
        <end position="415"/>
    </location>
</feature>
<comment type="subunit">
    <text evidence="3">Homotetramer.</text>
</comment>
<keyword evidence="17" id="KW-1185">Reference proteome</keyword>
<evidence type="ECO:0000256" key="5">
    <source>
        <dbReference type="ARBA" id="ARBA00022679"/>
    </source>
</evidence>
<keyword evidence="10 13" id="KW-0012">Acyltransferase</keyword>
<dbReference type="EC" id="2.3.1.9" evidence="4"/>
<evidence type="ECO:0000256" key="6">
    <source>
        <dbReference type="ARBA" id="ARBA00022723"/>
    </source>
</evidence>
<dbReference type="InterPro" id="IPR020616">
    <property type="entry name" value="Thiolase_N"/>
</dbReference>
<dbReference type="SUPFAM" id="SSF53901">
    <property type="entry name" value="Thiolase-like"/>
    <property type="match status" value="2"/>
</dbReference>
<dbReference type="PANTHER" id="PTHR18919">
    <property type="entry name" value="ACETYL-COA C-ACYLTRANSFERASE"/>
    <property type="match status" value="1"/>
</dbReference>
<evidence type="ECO:0000256" key="10">
    <source>
        <dbReference type="ARBA" id="ARBA00023315"/>
    </source>
</evidence>
<dbReference type="Proteomes" id="UP001489004">
    <property type="component" value="Unassembled WGS sequence"/>
</dbReference>
<dbReference type="GO" id="GO:0003985">
    <property type="term" value="F:acetyl-CoA C-acetyltransferase activity"/>
    <property type="evidence" value="ECO:0007669"/>
    <property type="project" value="UniProtKB-EC"/>
</dbReference>
<dbReference type="Pfam" id="PF00108">
    <property type="entry name" value="Thiolase_N"/>
    <property type="match status" value="1"/>
</dbReference>